<sequence length="301" mass="32649">MRNHTILVCDNFGQEFLDRLSKFGKVFQSSDIDYSLPLDKVTILVVRSKTKVNKDLVDVMKSLECVITATHGIDHIDMNYLDIKGIKFYNVPAQSYDVAQGVIAYILAHCTNLVEGDRSMKRGEWKKTSLIGCRVSGKVLGIIGCGKIGKEVARLGYALGMNVIVSDPCIQGAEVTLVSLDELLRTSDFITANCPLTAGTKDLIGKAEIAKMKDGVFLVNTARGGIINEEALLDAVCSGKVGAALDVFSTKTPFDDKVLSSLIKHDRVIATPHSIGQSHEAIDEKGEGVIKAIEKHVISNL</sequence>
<proteinExistence type="inferred from homology"/>
<evidence type="ECO:0000259" key="5">
    <source>
        <dbReference type="Pfam" id="PF00389"/>
    </source>
</evidence>
<dbReference type="Pfam" id="PF00389">
    <property type="entry name" value="2-Hacid_dh"/>
    <property type="match status" value="1"/>
</dbReference>
<feature type="domain" description="D-isomer specific 2-hydroxyacid dehydrogenase catalytic" evidence="5">
    <location>
        <begin position="6"/>
        <end position="295"/>
    </location>
</feature>
<dbReference type="InterPro" id="IPR036291">
    <property type="entry name" value="NAD(P)-bd_dom_sf"/>
</dbReference>
<dbReference type="InterPro" id="IPR029753">
    <property type="entry name" value="D-isomer_DH_CS"/>
</dbReference>
<evidence type="ECO:0000256" key="3">
    <source>
        <dbReference type="ARBA" id="ARBA00023027"/>
    </source>
</evidence>
<gene>
    <name evidence="7" type="ORF">AC477_03745</name>
</gene>
<dbReference type="InterPro" id="IPR006139">
    <property type="entry name" value="D-isomer_2_OHA_DH_cat_dom"/>
</dbReference>
<dbReference type="PROSITE" id="PS00671">
    <property type="entry name" value="D_2_HYDROXYACID_DH_3"/>
    <property type="match status" value="1"/>
</dbReference>
<protein>
    <recommendedName>
        <fullName evidence="9">3-phosphoglycerate dehydrogenase</fullName>
    </recommendedName>
</protein>
<evidence type="ECO:0000313" key="7">
    <source>
        <dbReference type="EMBL" id="KON31873.1"/>
    </source>
</evidence>
<dbReference type="PANTHER" id="PTHR43761">
    <property type="entry name" value="D-ISOMER SPECIFIC 2-HYDROXYACID DEHYDROGENASE FAMILY PROTEIN (AFU_ORTHOLOGUE AFUA_1G13630)"/>
    <property type="match status" value="1"/>
</dbReference>
<comment type="similarity">
    <text evidence="1 4">Belongs to the D-isomer specific 2-hydroxyacid dehydrogenase family.</text>
</comment>
<keyword evidence="3" id="KW-0520">NAD</keyword>
<organism evidence="7 8">
    <name type="scientific">miscellaneous Crenarchaeota group-1 archaeon SG8-32-1</name>
    <dbReference type="NCBI Taxonomy" id="1685124"/>
    <lineage>
        <taxon>Archaea</taxon>
        <taxon>Candidatus Bathyarchaeota</taxon>
        <taxon>MCG-1</taxon>
    </lineage>
</organism>
<dbReference type="InterPro" id="IPR050418">
    <property type="entry name" value="D-iso_2-hydroxyacid_DH_PdxB"/>
</dbReference>
<evidence type="ECO:0000259" key="6">
    <source>
        <dbReference type="Pfam" id="PF02826"/>
    </source>
</evidence>
<name>A0A0M0BTD3_9ARCH</name>
<reference evidence="7 8" key="1">
    <citation type="submission" date="2015-06" db="EMBL/GenBank/DDBJ databases">
        <title>New insights into the roles of widespread benthic archaea in carbon and nitrogen cycling.</title>
        <authorList>
            <person name="Lazar C.S."/>
            <person name="Baker B.J."/>
            <person name="Seitz K.W."/>
            <person name="Hyde A.S."/>
            <person name="Dick G.J."/>
            <person name="Hinrichs K.-U."/>
            <person name="Teske A.P."/>
        </authorList>
    </citation>
    <scope>NUCLEOTIDE SEQUENCE [LARGE SCALE GENOMIC DNA]</scope>
    <source>
        <strain evidence="7">SG8-32-1</strain>
    </source>
</reference>
<evidence type="ECO:0000256" key="4">
    <source>
        <dbReference type="RuleBase" id="RU003719"/>
    </source>
</evidence>
<evidence type="ECO:0008006" key="9">
    <source>
        <dbReference type="Google" id="ProtNLM"/>
    </source>
</evidence>
<dbReference type="PANTHER" id="PTHR43761:SF1">
    <property type="entry name" value="D-ISOMER SPECIFIC 2-HYDROXYACID DEHYDROGENASE CATALYTIC DOMAIN-CONTAINING PROTEIN-RELATED"/>
    <property type="match status" value="1"/>
</dbReference>
<accession>A0A0M0BTD3</accession>
<evidence type="ECO:0000256" key="1">
    <source>
        <dbReference type="ARBA" id="ARBA00005854"/>
    </source>
</evidence>
<dbReference type="SUPFAM" id="SSF51735">
    <property type="entry name" value="NAD(P)-binding Rossmann-fold domains"/>
    <property type="match status" value="1"/>
</dbReference>
<dbReference type="Pfam" id="PF02826">
    <property type="entry name" value="2-Hacid_dh_C"/>
    <property type="match status" value="1"/>
</dbReference>
<dbReference type="GO" id="GO:0016616">
    <property type="term" value="F:oxidoreductase activity, acting on the CH-OH group of donors, NAD or NADP as acceptor"/>
    <property type="evidence" value="ECO:0007669"/>
    <property type="project" value="InterPro"/>
</dbReference>
<feature type="domain" description="D-isomer specific 2-hydroxyacid dehydrogenase NAD-binding" evidence="6">
    <location>
        <begin position="103"/>
        <end position="273"/>
    </location>
</feature>
<keyword evidence="2 4" id="KW-0560">Oxidoreductase</keyword>
<comment type="caution">
    <text evidence="7">The sequence shown here is derived from an EMBL/GenBank/DDBJ whole genome shotgun (WGS) entry which is preliminary data.</text>
</comment>
<dbReference type="Proteomes" id="UP000037237">
    <property type="component" value="Unassembled WGS sequence"/>
</dbReference>
<dbReference type="AlphaFoldDB" id="A0A0M0BTD3"/>
<dbReference type="EMBL" id="LFWU01000087">
    <property type="protein sequence ID" value="KON31873.1"/>
    <property type="molecule type" value="Genomic_DNA"/>
</dbReference>
<dbReference type="InterPro" id="IPR006140">
    <property type="entry name" value="D-isomer_DH_NAD-bd"/>
</dbReference>
<dbReference type="SUPFAM" id="SSF52283">
    <property type="entry name" value="Formate/glycerate dehydrogenase catalytic domain-like"/>
    <property type="match status" value="1"/>
</dbReference>
<evidence type="ECO:0000313" key="8">
    <source>
        <dbReference type="Proteomes" id="UP000037237"/>
    </source>
</evidence>
<dbReference type="GO" id="GO:0051287">
    <property type="term" value="F:NAD binding"/>
    <property type="evidence" value="ECO:0007669"/>
    <property type="project" value="InterPro"/>
</dbReference>
<evidence type="ECO:0000256" key="2">
    <source>
        <dbReference type="ARBA" id="ARBA00023002"/>
    </source>
</evidence>
<dbReference type="Gene3D" id="3.40.50.720">
    <property type="entry name" value="NAD(P)-binding Rossmann-like Domain"/>
    <property type="match status" value="2"/>
</dbReference>